<accession>A0AAD5VWI0</accession>
<dbReference type="AlphaFoldDB" id="A0AAD5VWI0"/>
<proteinExistence type="predicted"/>
<reference evidence="2" key="1">
    <citation type="submission" date="2022-07" db="EMBL/GenBank/DDBJ databases">
        <title>Genome Sequence of Leucocoprinus birnbaumii.</title>
        <authorList>
            <person name="Buettner E."/>
        </authorList>
    </citation>
    <scope>NUCLEOTIDE SEQUENCE</scope>
    <source>
        <strain evidence="2">VT141</strain>
    </source>
</reference>
<keyword evidence="1" id="KW-0472">Membrane</keyword>
<dbReference type="Proteomes" id="UP001213000">
    <property type="component" value="Unassembled WGS sequence"/>
</dbReference>
<feature type="transmembrane region" description="Helical" evidence="1">
    <location>
        <begin position="118"/>
        <end position="143"/>
    </location>
</feature>
<evidence type="ECO:0000256" key="1">
    <source>
        <dbReference type="SAM" id="Phobius"/>
    </source>
</evidence>
<evidence type="ECO:0000313" key="3">
    <source>
        <dbReference type="Proteomes" id="UP001213000"/>
    </source>
</evidence>
<keyword evidence="1" id="KW-0812">Transmembrane</keyword>
<dbReference type="EMBL" id="JANIEX010000192">
    <property type="protein sequence ID" value="KAJ3571298.1"/>
    <property type="molecule type" value="Genomic_DNA"/>
</dbReference>
<gene>
    <name evidence="2" type="ORF">NP233_g3847</name>
</gene>
<evidence type="ECO:0000313" key="2">
    <source>
        <dbReference type="EMBL" id="KAJ3571298.1"/>
    </source>
</evidence>
<comment type="caution">
    <text evidence="2">The sequence shown here is derived from an EMBL/GenBank/DDBJ whole genome shotgun (WGS) entry which is preliminary data.</text>
</comment>
<keyword evidence="1" id="KW-1133">Transmembrane helix</keyword>
<feature type="transmembrane region" description="Helical" evidence="1">
    <location>
        <begin position="12"/>
        <end position="30"/>
    </location>
</feature>
<protein>
    <submittedName>
        <fullName evidence="2">Uncharacterized protein</fullName>
    </submittedName>
</protein>
<sequence>MKRTGLWVDDYAAIGSALVSVCQLFMVFFTPDHAGSFGVPRYYILICLFYTILWSSRISTTLSIIRIARAALQEIRHLFWTIGLFVVFWLLLVLQFICECEMKKSWKADPIPKCDFNIAIPACQIITDAGGDAILMVFSLQLFTAIQERKLRTRLGLAFATCMITTLASIPHLSSTSLIVCNFPFLFTAVFKLQEPNEPPASPDDIPNIDFGAFFQDLDVTTTDSEMQLVKTPSELFRPSACEDEEAEVT</sequence>
<feature type="transmembrane region" description="Helical" evidence="1">
    <location>
        <begin position="77"/>
        <end position="98"/>
    </location>
</feature>
<name>A0AAD5VWI0_9AGAR</name>
<feature type="transmembrane region" description="Helical" evidence="1">
    <location>
        <begin position="42"/>
        <end position="65"/>
    </location>
</feature>
<keyword evidence="3" id="KW-1185">Reference proteome</keyword>
<feature type="transmembrane region" description="Helical" evidence="1">
    <location>
        <begin position="155"/>
        <end position="174"/>
    </location>
</feature>
<organism evidence="2 3">
    <name type="scientific">Leucocoprinus birnbaumii</name>
    <dbReference type="NCBI Taxonomy" id="56174"/>
    <lineage>
        <taxon>Eukaryota</taxon>
        <taxon>Fungi</taxon>
        <taxon>Dikarya</taxon>
        <taxon>Basidiomycota</taxon>
        <taxon>Agaricomycotina</taxon>
        <taxon>Agaricomycetes</taxon>
        <taxon>Agaricomycetidae</taxon>
        <taxon>Agaricales</taxon>
        <taxon>Agaricineae</taxon>
        <taxon>Agaricaceae</taxon>
        <taxon>Leucocoprinus</taxon>
    </lineage>
</organism>